<name>A0AAV4IWQ6_9GAST</name>
<reference evidence="2 3" key="1">
    <citation type="journal article" date="2021" name="Elife">
        <title>Chloroplast acquisition without the gene transfer in kleptoplastic sea slugs, Plakobranchus ocellatus.</title>
        <authorList>
            <person name="Maeda T."/>
            <person name="Takahashi S."/>
            <person name="Yoshida T."/>
            <person name="Shimamura S."/>
            <person name="Takaki Y."/>
            <person name="Nagai Y."/>
            <person name="Toyoda A."/>
            <person name="Suzuki Y."/>
            <person name="Arimoto A."/>
            <person name="Ishii H."/>
            <person name="Satoh N."/>
            <person name="Nishiyama T."/>
            <person name="Hasebe M."/>
            <person name="Maruyama T."/>
            <person name="Minagawa J."/>
            <person name="Obokata J."/>
            <person name="Shigenobu S."/>
        </authorList>
    </citation>
    <scope>NUCLEOTIDE SEQUENCE [LARGE SCALE GENOMIC DNA]</scope>
</reference>
<sequence length="174" mass="18912">MASPLTTTWLMMTTQVNGHTDHSSMFSSTNAGNSSSILSTTTTTTAVSVMSTTTEDNRPIFISDSMREKLEMAFFVVLAGGISLIGSVANIVNMVVFLKQGFADSVNISLFALAVSDFGSLITLVWMAICFVPAFRFHPDIPFETTQVQYLSAGVYTRLRGCMNTITNDSTLFM</sequence>
<keyword evidence="3" id="KW-1185">Reference proteome</keyword>
<evidence type="ECO:0000313" key="2">
    <source>
        <dbReference type="EMBL" id="GFS13197.1"/>
    </source>
</evidence>
<keyword evidence="1" id="KW-0812">Transmembrane</keyword>
<evidence type="ECO:0000256" key="1">
    <source>
        <dbReference type="SAM" id="Phobius"/>
    </source>
</evidence>
<organism evidence="2 3">
    <name type="scientific">Elysia marginata</name>
    <dbReference type="NCBI Taxonomy" id="1093978"/>
    <lineage>
        <taxon>Eukaryota</taxon>
        <taxon>Metazoa</taxon>
        <taxon>Spiralia</taxon>
        <taxon>Lophotrochozoa</taxon>
        <taxon>Mollusca</taxon>
        <taxon>Gastropoda</taxon>
        <taxon>Heterobranchia</taxon>
        <taxon>Euthyneura</taxon>
        <taxon>Panpulmonata</taxon>
        <taxon>Sacoglossa</taxon>
        <taxon>Placobranchoidea</taxon>
        <taxon>Plakobranchidae</taxon>
        <taxon>Elysia</taxon>
    </lineage>
</organism>
<evidence type="ECO:0000313" key="3">
    <source>
        <dbReference type="Proteomes" id="UP000762676"/>
    </source>
</evidence>
<dbReference type="AlphaFoldDB" id="A0AAV4IWQ6"/>
<dbReference type="Gene3D" id="1.20.1070.10">
    <property type="entry name" value="Rhodopsin 7-helix transmembrane proteins"/>
    <property type="match status" value="1"/>
</dbReference>
<keyword evidence="1" id="KW-0472">Membrane</keyword>
<protein>
    <submittedName>
        <fullName evidence="2">Chemosensory receptor B</fullName>
    </submittedName>
</protein>
<proteinExistence type="predicted"/>
<dbReference type="Proteomes" id="UP000762676">
    <property type="component" value="Unassembled WGS sequence"/>
</dbReference>
<feature type="transmembrane region" description="Helical" evidence="1">
    <location>
        <begin position="110"/>
        <end position="135"/>
    </location>
</feature>
<feature type="transmembrane region" description="Helical" evidence="1">
    <location>
        <begin position="73"/>
        <end position="98"/>
    </location>
</feature>
<comment type="caution">
    <text evidence="2">The sequence shown here is derived from an EMBL/GenBank/DDBJ whole genome shotgun (WGS) entry which is preliminary data.</text>
</comment>
<dbReference type="EMBL" id="BMAT01002754">
    <property type="protein sequence ID" value="GFS13197.1"/>
    <property type="molecule type" value="Genomic_DNA"/>
</dbReference>
<keyword evidence="1" id="KW-1133">Transmembrane helix</keyword>
<keyword evidence="2" id="KW-0675">Receptor</keyword>
<accession>A0AAV4IWQ6</accession>
<gene>
    <name evidence="2" type="ORF">ElyMa_001391000</name>
</gene>